<dbReference type="EMBL" id="PJMY01000003">
    <property type="protein sequence ID" value="PKV97036.1"/>
    <property type="molecule type" value="Genomic_DNA"/>
</dbReference>
<gene>
    <name evidence="3" type="ORF">ATK30_8005</name>
    <name evidence="2" type="ORF">H5411_24975</name>
</gene>
<evidence type="ECO:0000313" key="5">
    <source>
        <dbReference type="Proteomes" id="UP000550260"/>
    </source>
</evidence>
<evidence type="ECO:0000256" key="1">
    <source>
        <dbReference type="SAM" id="MobiDB-lite"/>
    </source>
</evidence>
<dbReference type="EMBL" id="JACJHR010000038">
    <property type="protein sequence ID" value="MBB2502379.1"/>
    <property type="molecule type" value="Genomic_DNA"/>
</dbReference>
<accession>A0A2N3WT46</accession>
<reference evidence="3 4" key="1">
    <citation type="submission" date="2017-12" db="EMBL/GenBank/DDBJ databases">
        <title>Sequencing the genomes of 1000 Actinobacteria strains.</title>
        <authorList>
            <person name="Klenk H.-P."/>
        </authorList>
    </citation>
    <scope>NUCLEOTIDE SEQUENCE [LARGE SCALE GENOMIC DNA]</scope>
    <source>
        <strain evidence="3 4">DSM 45165</strain>
    </source>
</reference>
<dbReference type="OrthoDB" id="9790578at2"/>
<organism evidence="3 4">
    <name type="scientific">Amycolatopsis echigonensis</name>
    <dbReference type="NCBI Taxonomy" id="2576905"/>
    <lineage>
        <taxon>Bacteria</taxon>
        <taxon>Bacillati</taxon>
        <taxon>Actinomycetota</taxon>
        <taxon>Actinomycetes</taxon>
        <taxon>Pseudonocardiales</taxon>
        <taxon>Pseudonocardiaceae</taxon>
        <taxon>Amycolatopsis</taxon>
    </lineage>
</organism>
<comment type="caution">
    <text evidence="3">The sequence shown here is derived from an EMBL/GenBank/DDBJ whole genome shotgun (WGS) entry which is preliminary data.</text>
</comment>
<keyword evidence="4" id="KW-1185">Reference proteome</keyword>
<proteinExistence type="predicted"/>
<evidence type="ECO:0000313" key="2">
    <source>
        <dbReference type="EMBL" id="MBB2502379.1"/>
    </source>
</evidence>
<evidence type="ECO:0000313" key="3">
    <source>
        <dbReference type="EMBL" id="PKV97036.1"/>
    </source>
</evidence>
<sequence length="311" mass="34688">MSAPMVLAEADWQARERAHAERMRAWTGPHQERRARGEKHPVLDFLFTYYSHRPGHLERWQPGPGVVLAGPSARRFLERPAYVETEAGVMLDPAAFTGRRARTAEFVLKLLSATASRSPRLSCFGLHEWAMVYREPADSVRHAQVPLRLGSARTDEVVESMDIRCGHYDAFRFFTAPARPRNTLAPTREAQVELEQPGCLHANMDLFKWAYKLDPFVPAELVGDCFALAADVRELDMRASPYDLSDYGYRPVPIETAEGRASYARAQAGFAERAAPLRARLIGLCRALLADPAKPPEPVPKSLDHGTGNSA</sequence>
<feature type="region of interest" description="Disordered" evidence="1">
    <location>
        <begin position="292"/>
        <end position="311"/>
    </location>
</feature>
<dbReference type="RefSeq" id="WP_101439810.1">
    <property type="nucleotide sequence ID" value="NZ_JACJHR010000038.1"/>
</dbReference>
<accession>A0A8E2B518</accession>
<name>A0A2N3WT46_9PSEU</name>
<dbReference type="Proteomes" id="UP000233750">
    <property type="component" value="Unassembled WGS sequence"/>
</dbReference>
<dbReference type="Proteomes" id="UP000550260">
    <property type="component" value="Unassembled WGS sequence"/>
</dbReference>
<protein>
    <submittedName>
        <fullName evidence="2">3-methyladenine DNA glycosylase</fullName>
    </submittedName>
</protein>
<evidence type="ECO:0000313" key="4">
    <source>
        <dbReference type="Proteomes" id="UP000233750"/>
    </source>
</evidence>
<reference evidence="2 5" key="2">
    <citation type="submission" date="2020-08" db="EMBL/GenBank/DDBJ databases">
        <title>Amycolatopsis echigonensis JCM 21831.</title>
        <authorList>
            <person name="Tedsree N."/>
            <person name="Kuncharoen N."/>
            <person name="Likhitwitayawuid K."/>
            <person name="Tanasupawat S."/>
        </authorList>
    </citation>
    <scope>NUCLEOTIDE SEQUENCE [LARGE SCALE GENOMIC DNA]</scope>
    <source>
        <strain evidence="2 5">JCM 21831</strain>
    </source>
</reference>
<dbReference type="AlphaFoldDB" id="A0A2N3WT46"/>